<dbReference type="Pfam" id="PF10677">
    <property type="entry name" value="DUF2490"/>
    <property type="match status" value="1"/>
</dbReference>
<dbReference type="RefSeq" id="WP_146782482.1">
    <property type="nucleotide sequence ID" value="NZ_CP042434.1"/>
</dbReference>
<proteinExistence type="predicted"/>
<keyword evidence="2" id="KW-1185">Reference proteome</keyword>
<dbReference type="AlphaFoldDB" id="A0A5B8VNT9"/>
<sequence length="277" mass="32225">MDPIRIIRCFPRARHLAIYMICLLIALNSSTRLFAQISPPGLSDTRVSSWMAVGLDQSLDKDQSWQSFSYIGYGFMSNPAGVYNLFEKPSMMIVNQEIKRKLTDHFSATGALSYRWQYRYQDAKPFHKADPSSKKEFRIYGKLSYNWKTDKIKWNIDFRPEYRKFFLPSFDGETPRNALRARFKLKSTIPLANNNCHFLILSAESLFQNEKVLPLGQDKGDWTGFFYDDSRFCLYYRYAPAGWPVYGEIGYMNNLAGKSPTISMHHIGLDIVFKDLF</sequence>
<protein>
    <submittedName>
        <fullName evidence="1">DUF2490 domain-containing protein</fullName>
    </submittedName>
</protein>
<dbReference type="InterPro" id="IPR019619">
    <property type="entry name" value="DUF2490"/>
</dbReference>
<name>A0A5B8VNT9_9BACT</name>
<gene>
    <name evidence="1" type="ORF">FSB73_12255</name>
</gene>
<accession>A0A5B8VNT9</accession>
<evidence type="ECO:0000313" key="1">
    <source>
        <dbReference type="EMBL" id="QEC72326.1"/>
    </source>
</evidence>
<organism evidence="1 2">
    <name type="scientific">Arachidicoccus ginsenosidivorans</name>
    <dbReference type="NCBI Taxonomy" id="496057"/>
    <lineage>
        <taxon>Bacteria</taxon>
        <taxon>Pseudomonadati</taxon>
        <taxon>Bacteroidota</taxon>
        <taxon>Chitinophagia</taxon>
        <taxon>Chitinophagales</taxon>
        <taxon>Chitinophagaceae</taxon>
        <taxon>Arachidicoccus</taxon>
    </lineage>
</organism>
<reference evidence="1 2" key="1">
    <citation type="journal article" date="2017" name="Int. J. Syst. Evol. Microbiol.">
        <title>Arachidicoccus ginsenosidivorans sp. nov., with ginsenoside-converting activity isolated from ginseng cultivating soil.</title>
        <authorList>
            <person name="Siddiqi M.Z."/>
            <person name="Aslam Z."/>
            <person name="Im W.T."/>
        </authorList>
    </citation>
    <scope>NUCLEOTIDE SEQUENCE [LARGE SCALE GENOMIC DNA]</scope>
    <source>
        <strain evidence="1 2">Gsoil 809</strain>
    </source>
</reference>
<dbReference type="KEGG" id="agi:FSB73_12255"/>
<evidence type="ECO:0000313" key="2">
    <source>
        <dbReference type="Proteomes" id="UP000321291"/>
    </source>
</evidence>
<dbReference type="Proteomes" id="UP000321291">
    <property type="component" value="Chromosome"/>
</dbReference>
<dbReference type="EMBL" id="CP042434">
    <property type="protein sequence ID" value="QEC72326.1"/>
    <property type="molecule type" value="Genomic_DNA"/>
</dbReference>
<dbReference type="OrthoDB" id="661329at2"/>